<feature type="active site" description="Nucleophile" evidence="6">
    <location>
        <position position="366"/>
    </location>
</feature>
<dbReference type="EMBL" id="FNIT01000003">
    <property type="protein sequence ID" value="SDO08147.1"/>
    <property type="molecule type" value="Genomic_DNA"/>
</dbReference>
<organism evidence="8 9">
    <name type="scientific">Aureimonas jatrophae</name>
    <dbReference type="NCBI Taxonomy" id="1166073"/>
    <lineage>
        <taxon>Bacteria</taxon>
        <taxon>Pseudomonadati</taxon>
        <taxon>Pseudomonadota</taxon>
        <taxon>Alphaproteobacteria</taxon>
        <taxon>Hyphomicrobiales</taxon>
        <taxon>Aurantimonadaceae</taxon>
        <taxon>Aureimonas</taxon>
    </lineage>
</organism>
<evidence type="ECO:0000313" key="8">
    <source>
        <dbReference type="EMBL" id="SDO08147.1"/>
    </source>
</evidence>
<keyword evidence="2 6" id="KW-0489">Methyltransferase</keyword>
<dbReference type="GO" id="GO:0070041">
    <property type="term" value="F:rRNA (uridine-C5-)-methyltransferase activity"/>
    <property type="evidence" value="ECO:0007669"/>
    <property type="project" value="TreeGrafter"/>
</dbReference>
<feature type="active site" evidence="7">
    <location>
        <position position="366"/>
    </location>
</feature>
<sequence length="408" mass="44309">MSAVLTIESLGQQGDGFARTEAGPVHVPLTLPGERIRADTKGSRGRLVELVERSPDRVDAPCPHFGRCGGCELQHADDRLYAAFKRDRVVTAFRREGLTLDVEDLVRCPRGSRRRAVFSAVRAGPRVLFGFHEANSNRVAPIETCLIAVPAIVRALPELATLAPILIDRKRELRLTVTAAENGLDVAVEAAADLNARNRLSAIEHAVAAGWTRLTIDGEIAVQSAPPQILFDGIAVEPPPGAFLQAVAESEAAMARLVVEHLRPARAVADLFSGVGTFAARLARDHAVHAVESDAAALTSLDRAQRTPQGLKAITIERRDLFRRPLTIRELNRFGGVVFDPPRAGAEAVSRELSQSEVPLVAAVSCNPTTLARDARLLIDGGYRLKRIVPIDQFLWTHHVEVVALFER</sequence>
<keyword evidence="1" id="KW-0004">4Fe-4S</keyword>
<dbReference type="SUPFAM" id="SSF50249">
    <property type="entry name" value="Nucleic acid-binding proteins"/>
    <property type="match status" value="1"/>
</dbReference>
<keyword evidence="9" id="KW-1185">Reference proteome</keyword>
<dbReference type="GO" id="GO:0051539">
    <property type="term" value="F:4 iron, 4 sulfur cluster binding"/>
    <property type="evidence" value="ECO:0007669"/>
    <property type="project" value="UniProtKB-KW"/>
</dbReference>
<dbReference type="PANTHER" id="PTHR11061:SF49">
    <property type="entry name" value="23S RRNA (URACIL(1939)-C(5))-METHYLTRANSFERASE RLMD"/>
    <property type="match status" value="1"/>
</dbReference>
<evidence type="ECO:0000313" key="9">
    <source>
        <dbReference type="Proteomes" id="UP000198793"/>
    </source>
</evidence>
<name>A0A1H0GMM1_9HYPH</name>
<keyword evidence="3 6" id="KW-0808">Transferase</keyword>
<evidence type="ECO:0000256" key="6">
    <source>
        <dbReference type="PROSITE-ProRule" id="PRU01024"/>
    </source>
</evidence>
<dbReference type="Gene3D" id="2.40.50.1070">
    <property type="match status" value="1"/>
</dbReference>
<dbReference type="InterPro" id="IPR012340">
    <property type="entry name" value="NA-bd_OB-fold"/>
</dbReference>
<dbReference type="PROSITE" id="PS01230">
    <property type="entry name" value="TRMA_1"/>
    <property type="match status" value="1"/>
</dbReference>
<keyword evidence="1" id="KW-0408">Iron</keyword>
<evidence type="ECO:0000256" key="2">
    <source>
        <dbReference type="ARBA" id="ARBA00022603"/>
    </source>
</evidence>
<gene>
    <name evidence="8" type="ORF">SAMN05192530_103206</name>
</gene>
<dbReference type="RefSeq" id="WP_090671995.1">
    <property type="nucleotide sequence ID" value="NZ_FNIT01000003.1"/>
</dbReference>
<feature type="binding site" evidence="6">
    <location>
        <position position="245"/>
    </location>
    <ligand>
        <name>S-adenosyl-L-methionine</name>
        <dbReference type="ChEBI" id="CHEBI:59789"/>
    </ligand>
</feature>
<proteinExistence type="inferred from homology"/>
<dbReference type="AlphaFoldDB" id="A0A1H0GMM1"/>
<feature type="binding site" evidence="6">
    <location>
        <position position="292"/>
    </location>
    <ligand>
        <name>S-adenosyl-L-methionine</name>
        <dbReference type="ChEBI" id="CHEBI:59789"/>
    </ligand>
</feature>
<evidence type="ECO:0000256" key="7">
    <source>
        <dbReference type="PROSITE-ProRule" id="PRU10015"/>
    </source>
</evidence>
<accession>A0A1H0GMM1</accession>
<keyword evidence="5" id="KW-0411">Iron-sulfur</keyword>
<evidence type="ECO:0000256" key="3">
    <source>
        <dbReference type="ARBA" id="ARBA00022679"/>
    </source>
</evidence>
<dbReference type="SUPFAM" id="SSF53335">
    <property type="entry name" value="S-adenosyl-L-methionine-dependent methyltransferases"/>
    <property type="match status" value="1"/>
</dbReference>
<keyword evidence="4 6" id="KW-0949">S-adenosyl-L-methionine</keyword>
<comment type="similarity">
    <text evidence="6">Belongs to the class I-like SAM-binding methyltransferase superfamily. RNA M5U methyltransferase family.</text>
</comment>
<dbReference type="InterPro" id="IPR029063">
    <property type="entry name" value="SAM-dependent_MTases_sf"/>
</dbReference>
<dbReference type="PANTHER" id="PTHR11061">
    <property type="entry name" value="RNA M5U METHYLTRANSFERASE"/>
    <property type="match status" value="1"/>
</dbReference>
<evidence type="ECO:0000256" key="5">
    <source>
        <dbReference type="ARBA" id="ARBA00023014"/>
    </source>
</evidence>
<reference evidence="8 9" key="1">
    <citation type="submission" date="2016-10" db="EMBL/GenBank/DDBJ databases">
        <authorList>
            <person name="de Groot N.N."/>
        </authorList>
    </citation>
    <scope>NUCLEOTIDE SEQUENCE [LARGE SCALE GENOMIC DNA]</scope>
    <source>
        <strain evidence="9">L7-484,KACC 16230,DSM 25025</strain>
    </source>
</reference>
<dbReference type="Pfam" id="PF05958">
    <property type="entry name" value="tRNA_U5-meth_tr"/>
    <property type="match status" value="1"/>
</dbReference>
<dbReference type="STRING" id="1166073.SAMN05192530_103206"/>
<evidence type="ECO:0000256" key="1">
    <source>
        <dbReference type="ARBA" id="ARBA00022485"/>
    </source>
</evidence>
<dbReference type="Gene3D" id="3.40.50.150">
    <property type="entry name" value="Vaccinia Virus protein VP39"/>
    <property type="match status" value="1"/>
</dbReference>
<dbReference type="InterPro" id="IPR010280">
    <property type="entry name" value="U5_MeTrfase_fam"/>
</dbReference>
<dbReference type="PROSITE" id="PS51687">
    <property type="entry name" value="SAM_MT_RNA_M5U"/>
    <property type="match status" value="1"/>
</dbReference>
<protein>
    <submittedName>
        <fullName evidence="8">23S rRNA m(5)U-1939 methyltransferase</fullName>
    </submittedName>
</protein>
<dbReference type="InterPro" id="IPR030390">
    <property type="entry name" value="MeTrfase_TrmA_AS"/>
</dbReference>
<dbReference type="Proteomes" id="UP000198793">
    <property type="component" value="Unassembled WGS sequence"/>
</dbReference>
<dbReference type="Gene3D" id="2.40.50.140">
    <property type="entry name" value="Nucleic acid-binding proteins"/>
    <property type="match status" value="1"/>
</dbReference>
<dbReference type="GO" id="GO:0070475">
    <property type="term" value="P:rRNA base methylation"/>
    <property type="evidence" value="ECO:0007669"/>
    <property type="project" value="TreeGrafter"/>
</dbReference>
<keyword evidence="1" id="KW-0479">Metal-binding</keyword>
<feature type="binding site" evidence="6">
    <location>
        <position position="272"/>
    </location>
    <ligand>
        <name>S-adenosyl-L-methionine</name>
        <dbReference type="ChEBI" id="CHEBI:59789"/>
    </ligand>
</feature>
<evidence type="ECO:0000256" key="4">
    <source>
        <dbReference type="ARBA" id="ARBA00022691"/>
    </source>
</evidence>
<dbReference type="OrthoDB" id="9804590at2"/>
<feature type="binding site" evidence="6">
    <location>
        <position position="340"/>
    </location>
    <ligand>
        <name>S-adenosyl-L-methionine</name>
        <dbReference type="ChEBI" id="CHEBI:59789"/>
    </ligand>
</feature>